<dbReference type="GO" id="GO:0071793">
    <property type="term" value="P:bacillithiol biosynthetic process"/>
    <property type="evidence" value="ECO:0007669"/>
    <property type="project" value="InterPro"/>
</dbReference>
<gene>
    <name evidence="1" type="ORF">FEM21_28460</name>
</gene>
<organism evidence="1 2">
    <name type="scientific">Flavobacterium seoulense</name>
    <dbReference type="NCBI Taxonomy" id="1492738"/>
    <lineage>
        <taxon>Bacteria</taxon>
        <taxon>Pseudomonadati</taxon>
        <taxon>Bacteroidota</taxon>
        <taxon>Flavobacteriia</taxon>
        <taxon>Flavobacteriales</taxon>
        <taxon>Flavobacteriaceae</taxon>
        <taxon>Flavobacterium</taxon>
    </lineage>
</organism>
<sequence length="249" mass="27641">MEGAGGGKKEIMKLDILAFGAHPDDVELGCAGTILKEVSLGKKVGIVDLTRGELGTRGSAEIRDQEASAAAKILGVSVRENLNMRDGFFVNDEAHQIEIIKMIRKYQPEIVLCNAVEDRHIDHGKGSKLVSDACFLSGLMKIETELDGEPQTAWRPKLVYHYIQWKNLEPDFVVDITGFTDKKIEAILAYRSQFYDPNSTEPESPITSKNFFESLNYRSRDLGRLVGLEFAEGFTVERCLAVSSLADLL</sequence>
<dbReference type="NCBIfam" id="TIGR04001">
    <property type="entry name" value="thiol_BshB1"/>
    <property type="match status" value="1"/>
</dbReference>
<proteinExistence type="predicted"/>
<dbReference type="InterPro" id="IPR024078">
    <property type="entry name" value="LmbE-like_dom_sf"/>
</dbReference>
<dbReference type="SUPFAM" id="SSF102588">
    <property type="entry name" value="LmbE-like"/>
    <property type="match status" value="1"/>
</dbReference>
<dbReference type="STRING" id="1492738.FEM21_28460"/>
<dbReference type="Gene3D" id="3.40.50.10320">
    <property type="entry name" value="LmbE-like"/>
    <property type="match status" value="1"/>
</dbReference>
<dbReference type="PANTHER" id="PTHR12993:SF30">
    <property type="entry name" value="N-ACETYL-ALPHA-D-GLUCOSAMINYL L-MALATE DEACETYLASE 1"/>
    <property type="match status" value="1"/>
</dbReference>
<dbReference type="PATRIC" id="fig|1492738.3.peg.2833"/>
<keyword evidence="2" id="KW-1185">Reference proteome</keyword>
<dbReference type="AlphaFoldDB" id="A0A066WSR9"/>
<name>A0A066WSR9_9FLAO</name>
<dbReference type="eggNOG" id="COG2120">
    <property type="taxonomic scope" value="Bacteria"/>
</dbReference>
<dbReference type="PANTHER" id="PTHR12993">
    <property type="entry name" value="N-ACETYLGLUCOSAMINYL-PHOSPHATIDYLINOSITOL DE-N-ACETYLASE-RELATED"/>
    <property type="match status" value="1"/>
</dbReference>
<dbReference type="GO" id="GO:0016811">
    <property type="term" value="F:hydrolase activity, acting on carbon-nitrogen (but not peptide) bonds, in linear amides"/>
    <property type="evidence" value="ECO:0007669"/>
    <property type="project" value="TreeGrafter"/>
</dbReference>
<evidence type="ECO:0000313" key="2">
    <source>
        <dbReference type="Proteomes" id="UP000027064"/>
    </source>
</evidence>
<reference evidence="1 2" key="1">
    <citation type="submission" date="2014-05" db="EMBL/GenBank/DDBJ databases">
        <title>Genome Sequence of Flavobacterium sp. EM1321.</title>
        <authorList>
            <person name="Shin S.-K."/>
            <person name="Yi H."/>
        </authorList>
    </citation>
    <scope>NUCLEOTIDE SEQUENCE [LARGE SCALE GENOMIC DNA]</scope>
    <source>
        <strain evidence="1 2">EM1321</strain>
    </source>
</reference>
<dbReference type="InterPro" id="IPR023842">
    <property type="entry name" value="Bacillithiol_biosynth_BshB1"/>
</dbReference>
<dbReference type="InterPro" id="IPR003737">
    <property type="entry name" value="GlcNAc_PI_deacetylase-related"/>
</dbReference>
<dbReference type="Pfam" id="PF02585">
    <property type="entry name" value="PIG-L"/>
    <property type="match status" value="1"/>
</dbReference>
<dbReference type="GO" id="GO:0019213">
    <property type="term" value="F:deacetylase activity"/>
    <property type="evidence" value="ECO:0007669"/>
    <property type="project" value="InterPro"/>
</dbReference>
<evidence type="ECO:0000313" key="1">
    <source>
        <dbReference type="EMBL" id="KDN54029.1"/>
    </source>
</evidence>
<comment type="caution">
    <text evidence="1">The sequence shown here is derived from an EMBL/GenBank/DDBJ whole genome shotgun (WGS) entry which is preliminary data.</text>
</comment>
<accession>A0A066WSR9</accession>
<dbReference type="EMBL" id="JNCA01000029">
    <property type="protein sequence ID" value="KDN54029.1"/>
    <property type="molecule type" value="Genomic_DNA"/>
</dbReference>
<protein>
    <submittedName>
        <fullName evidence="1">GlcNAc-PI de-N-acetylase</fullName>
    </submittedName>
</protein>
<dbReference type="Proteomes" id="UP000027064">
    <property type="component" value="Unassembled WGS sequence"/>
</dbReference>